<dbReference type="PIRSF" id="PIRSF005539">
    <property type="entry name" value="Pept_S33_TRI_F1"/>
    <property type="match status" value="1"/>
</dbReference>
<evidence type="ECO:0000256" key="1">
    <source>
        <dbReference type="ARBA" id="ARBA00010088"/>
    </source>
</evidence>
<dbReference type="InterPro" id="IPR029058">
    <property type="entry name" value="AB_hydrolase_fold"/>
</dbReference>
<gene>
    <name evidence="4" type="ORF">FIBSPDRAFT_938856</name>
</gene>
<feature type="domain" description="AB hydrolase-1" evidence="3">
    <location>
        <begin position="39"/>
        <end position="282"/>
    </location>
</feature>
<dbReference type="InterPro" id="IPR050471">
    <property type="entry name" value="AB_hydrolase"/>
</dbReference>
<dbReference type="PANTHER" id="PTHR43433">
    <property type="entry name" value="HYDROLASE, ALPHA/BETA FOLD FAMILY PROTEIN"/>
    <property type="match status" value="1"/>
</dbReference>
<dbReference type="Pfam" id="PF00561">
    <property type="entry name" value="Abhydrolase_1"/>
    <property type="match status" value="1"/>
</dbReference>
<dbReference type="OrthoDB" id="190201at2759"/>
<evidence type="ECO:0000313" key="5">
    <source>
        <dbReference type="Proteomes" id="UP000076532"/>
    </source>
</evidence>
<dbReference type="InterPro" id="IPR005945">
    <property type="entry name" value="Pro_imino_pep"/>
</dbReference>
<name>A0A165XLE1_9AGAM</name>
<evidence type="ECO:0000256" key="2">
    <source>
        <dbReference type="ARBA" id="ARBA00022801"/>
    </source>
</evidence>
<sequence>MSSSSTKITEDTITFEHGGETLHTFYKLCGDLSTTSCRPLVVLHGGPGVTHDVLISLVDLAALPLARPSPRTPGNGHSTHLPEKPDAFWNIDLFIDELVNLLERLGIASDFDLLGHSWGGMLAAEFIIRRQPAGLRCLVLANSLTSIRIRNEERQMLYKEMPEGDTKVLLEEDEDTDPHTEGYKRAMGHYRAKHLCRINPMPEPVMYSIKQMELDRTVADKMDVGKCWDITDKVHLIRVPTLVLNGEYDFTTDKACAPFVQHIEKVKWVKFSRSSHMPHWEERARYMEVVGEFLSAHTDKDAKL</sequence>
<comment type="similarity">
    <text evidence="1">Belongs to the peptidase S33 family.</text>
</comment>
<dbReference type="Gene3D" id="3.40.50.1820">
    <property type="entry name" value="alpha/beta hydrolase"/>
    <property type="match status" value="1"/>
</dbReference>
<dbReference type="PRINTS" id="PR00793">
    <property type="entry name" value="PROAMNOPTASE"/>
</dbReference>
<reference evidence="4 5" key="1">
    <citation type="journal article" date="2016" name="Mol. Biol. Evol.">
        <title>Comparative Genomics of Early-Diverging Mushroom-Forming Fungi Provides Insights into the Origins of Lignocellulose Decay Capabilities.</title>
        <authorList>
            <person name="Nagy L.G."/>
            <person name="Riley R."/>
            <person name="Tritt A."/>
            <person name="Adam C."/>
            <person name="Daum C."/>
            <person name="Floudas D."/>
            <person name="Sun H."/>
            <person name="Yadav J.S."/>
            <person name="Pangilinan J."/>
            <person name="Larsson K.H."/>
            <person name="Matsuura K."/>
            <person name="Barry K."/>
            <person name="Labutti K."/>
            <person name="Kuo R."/>
            <person name="Ohm R.A."/>
            <person name="Bhattacharya S.S."/>
            <person name="Shirouzu T."/>
            <person name="Yoshinaga Y."/>
            <person name="Martin F.M."/>
            <person name="Grigoriev I.V."/>
            <person name="Hibbett D.S."/>
        </authorList>
    </citation>
    <scope>NUCLEOTIDE SEQUENCE [LARGE SCALE GENOMIC DNA]</scope>
    <source>
        <strain evidence="4 5">CBS 109695</strain>
    </source>
</reference>
<dbReference type="Proteomes" id="UP000076532">
    <property type="component" value="Unassembled WGS sequence"/>
</dbReference>
<accession>A0A165XLE1</accession>
<dbReference type="GO" id="GO:0008233">
    <property type="term" value="F:peptidase activity"/>
    <property type="evidence" value="ECO:0007669"/>
    <property type="project" value="InterPro"/>
</dbReference>
<dbReference type="InterPro" id="IPR000073">
    <property type="entry name" value="AB_hydrolase_1"/>
</dbReference>
<keyword evidence="2" id="KW-0378">Hydrolase</keyword>
<organism evidence="4 5">
    <name type="scientific">Athelia psychrophila</name>
    <dbReference type="NCBI Taxonomy" id="1759441"/>
    <lineage>
        <taxon>Eukaryota</taxon>
        <taxon>Fungi</taxon>
        <taxon>Dikarya</taxon>
        <taxon>Basidiomycota</taxon>
        <taxon>Agaricomycotina</taxon>
        <taxon>Agaricomycetes</taxon>
        <taxon>Agaricomycetidae</taxon>
        <taxon>Atheliales</taxon>
        <taxon>Atheliaceae</taxon>
        <taxon>Athelia</taxon>
    </lineage>
</organism>
<protein>
    <submittedName>
        <fullName evidence="4">Proline-specific peptidase</fullName>
    </submittedName>
</protein>
<evidence type="ECO:0000259" key="3">
    <source>
        <dbReference type="Pfam" id="PF00561"/>
    </source>
</evidence>
<dbReference type="AlphaFoldDB" id="A0A165XLE1"/>
<proteinExistence type="inferred from homology"/>
<dbReference type="SUPFAM" id="SSF53474">
    <property type="entry name" value="alpha/beta-Hydrolases"/>
    <property type="match status" value="1"/>
</dbReference>
<dbReference type="GO" id="GO:0006508">
    <property type="term" value="P:proteolysis"/>
    <property type="evidence" value="ECO:0007669"/>
    <property type="project" value="InterPro"/>
</dbReference>
<keyword evidence="5" id="KW-1185">Reference proteome</keyword>
<dbReference type="InterPro" id="IPR002410">
    <property type="entry name" value="Peptidase_S33"/>
</dbReference>
<dbReference type="PANTHER" id="PTHR43433:SF5">
    <property type="entry name" value="AB HYDROLASE-1 DOMAIN-CONTAINING PROTEIN"/>
    <property type="match status" value="1"/>
</dbReference>
<dbReference type="EMBL" id="KV417716">
    <property type="protein sequence ID" value="KZP08665.1"/>
    <property type="molecule type" value="Genomic_DNA"/>
</dbReference>
<evidence type="ECO:0000313" key="4">
    <source>
        <dbReference type="EMBL" id="KZP08665.1"/>
    </source>
</evidence>